<reference evidence="2" key="1">
    <citation type="journal article" date="2019" name="Curr. Biol.">
        <title>Genome Sequence of Striga asiatica Provides Insight into the Evolution of Plant Parasitism.</title>
        <authorList>
            <person name="Yoshida S."/>
            <person name="Kim S."/>
            <person name="Wafula E.K."/>
            <person name="Tanskanen J."/>
            <person name="Kim Y.M."/>
            <person name="Honaas L."/>
            <person name="Yang Z."/>
            <person name="Spallek T."/>
            <person name="Conn C.E."/>
            <person name="Ichihashi Y."/>
            <person name="Cheong K."/>
            <person name="Cui S."/>
            <person name="Der J.P."/>
            <person name="Gundlach H."/>
            <person name="Jiao Y."/>
            <person name="Hori C."/>
            <person name="Ishida J.K."/>
            <person name="Kasahara H."/>
            <person name="Kiba T."/>
            <person name="Kim M.S."/>
            <person name="Koo N."/>
            <person name="Laohavisit A."/>
            <person name="Lee Y.H."/>
            <person name="Lumba S."/>
            <person name="McCourt P."/>
            <person name="Mortimer J.C."/>
            <person name="Mutuku J.M."/>
            <person name="Nomura T."/>
            <person name="Sasaki-Sekimoto Y."/>
            <person name="Seto Y."/>
            <person name="Wang Y."/>
            <person name="Wakatake T."/>
            <person name="Sakakibara H."/>
            <person name="Demura T."/>
            <person name="Yamaguchi S."/>
            <person name="Yoneyama K."/>
            <person name="Manabe R.I."/>
            <person name="Nelson D.C."/>
            <person name="Schulman A.H."/>
            <person name="Timko M.P."/>
            <person name="dePamphilis C.W."/>
            <person name="Choi D."/>
            <person name="Shirasu K."/>
        </authorList>
    </citation>
    <scope>NUCLEOTIDE SEQUENCE [LARGE SCALE GENOMIC DNA]</scope>
    <source>
        <strain evidence="2">cv. UVA1</strain>
    </source>
</reference>
<dbReference type="Proteomes" id="UP000325081">
    <property type="component" value="Unassembled WGS sequence"/>
</dbReference>
<comment type="caution">
    <text evidence="1">The sequence shown here is derived from an EMBL/GenBank/DDBJ whole genome shotgun (WGS) entry which is preliminary data.</text>
</comment>
<gene>
    <name evidence="1" type="ORF">STAS_05310</name>
</gene>
<dbReference type="OrthoDB" id="10405664at2759"/>
<dbReference type="AlphaFoldDB" id="A0A5A7P9A0"/>
<proteinExistence type="predicted"/>
<protein>
    <submittedName>
        <fullName evidence="1">Penicillin-binding protein 1C</fullName>
    </submittedName>
</protein>
<evidence type="ECO:0000313" key="1">
    <source>
        <dbReference type="EMBL" id="GER29443.1"/>
    </source>
</evidence>
<organism evidence="1 2">
    <name type="scientific">Striga asiatica</name>
    <name type="common">Asiatic witchweed</name>
    <name type="synonym">Buchnera asiatica</name>
    <dbReference type="NCBI Taxonomy" id="4170"/>
    <lineage>
        <taxon>Eukaryota</taxon>
        <taxon>Viridiplantae</taxon>
        <taxon>Streptophyta</taxon>
        <taxon>Embryophyta</taxon>
        <taxon>Tracheophyta</taxon>
        <taxon>Spermatophyta</taxon>
        <taxon>Magnoliopsida</taxon>
        <taxon>eudicotyledons</taxon>
        <taxon>Gunneridae</taxon>
        <taxon>Pentapetalae</taxon>
        <taxon>asterids</taxon>
        <taxon>lamiids</taxon>
        <taxon>Lamiales</taxon>
        <taxon>Orobanchaceae</taxon>
        <taxon>Buchnereae</taxon>
        <taxon>Striga</taxon>
    </lineage>
</organism>
<sequence>MHMRSVKHIMLLSKILLRAPRHVGPRAFHTDTGYGLLFKKNQTAFSMGVRDGRVETTETSPQPTSGARTDCSEMCLAFKPGHSSNKVRLTRHPSGETVDLPPLARHSKVTQMESWGAAGQKMVVYFPPDPYAVENKEEFHIITVGDDMFLRQVGPLKFVSDFSFAITPEPITY</sequence>
<dbReference type="EMBL" id="BKCP01003891">
    <property type="protein sequence ID" value="GER29443.1"/>
    <property type="molecule type" value="Genomic_DNA"/>
</dbReference>
<accession>A0A5A7P9A0</accession>
<keyword evidence="2" id="KW-1185">Reference proteome</keyword>
<evidence type="ECO:0000313" key="2">
    <source>
        <dbReference type="Proteomes" id="UP000325081"/>
    </source>
</evidence>
<name>A0A5A7P9A0_STRAF</name>